<dbReference type="InterPro" id="IPR042529">
    <property type="entry name" value="IF_2B-like_C"/>
</dbReference>
<dbReference type="InterPro" id="IPR005251">
    <property type="entry name" value="IF-M1Pi"/>
</dbReference>
<dbReference type="NCBIfam" id="NF004326">
    <property type="entry name" value="PRK05720.1"/>
    <property type="match status" value="1"/>
</dbReference>
<dbReference type="FunFam" id="3.40.50.10470:FF:000006">
    <property type="entry name" value="Methylthioribose-1-phosphate isomerase"/>
    <property type="match status" value="1"/>
</dbReference>
<evidence type="ECO:0000256" key="2">
    <source>
        <dbReference type="ARBA" id="ARBA00052401"/>
    </source>
</evidence>
<dbReference type="EC" id="5.3.1.23" evidence="3"/>
<dbReference type="InterPro" id="IPR027363">
    <property type="entry name" value="M1Pi_N"/>
</dbReference>
<keyword evidence="1 3" id="KW-0413">Isomerase</keyword>
<dbReference type="NCBIfam" id="TIGR00524">
    <property type="entry name" value="eIF-2B_rel"/>
    <property type="match status" value="1"/>
</dbReference>
<gene>
    <name evidence="3 4" type="primary">mtnA</name>
    <name evidence="4" type="ORF">CSO01_28390</name>
</gene>
<dbReference type="NCBIfam" id="TIGR00512">
    <property type="entry name" value="salvage_mtnA"/>
    <property type="match status" value="1"/>
</dbReference>
<feature type="binding site" evidence="3">
    <location>
        <position position="108"/>
    </location>
    <ligand>
        <name>substrate</name>
    </ligand>
</feature>
<name>A0A512PG01_9CELL</name>
<reference evidence="4 5" key="1">
    <citation type="submission" date="2019-07" db="EMBL/GenBank/DDBJ databases">
        <title>Whole genome shotgun sequence of Cellulomonas soli NBRC 109434.</title>
        <authorList>
            <person name="Hosoyama A."/>
            <person name="Uohara A."/>
            <person name="Ohji S."/>
            <person name="Ichikawa N."/>
        </authorList>
    </citation>
    <scope>NUCLEOTIDE SEQUENCE [LARGE SCALE GENOMIC DNA]</scope>
    <source>
        <strain evidence="4 5">NBRC 109434</strain>
    </source>
</reference>
<evidence type="ECO:0000313" key="5">
    <source>
        <dbReference type="Proteomes" id="UP000321798"/>
    </source>
</evidence>
<dbReference type="EMBL" id="BKAL01000010">
    <property type="protein sequence ID" value="GEP70124.1"/>
    <property type="molecule type" value="Genomic_DNA"/>
</dbReference>
<dbReference type="UniPathway" id="UPA00904">
    <property type="reaction ID" value="UER00874"/>
</dbReference>
<evidence type="ECO:0000313" key="4">
    <source>
        <dbReference type="EMBL" id="GEP70124.1"/>
    </source>
</evidence>
<proteinExistence type="inferred from homology"/>
<dbReference type="Gene3D" id="3.40.50.10470">
    <property type="entry name" value="Translation initiation factor eif-2b, domain 2"/>
    <property type="match status" value="1"/>
</dbReference>
<dbReference type="GO" id="GO:0046523">
    <property type="term" value="F:S-methyl-5-thioribose-1-phosphate isomerase activity"/>
    <property type="evidence" value="ECO:0007669"/>
    <property type="project" value="UniProtKB-UniRule"/>
</dbReference>
<protein>
    <recommendedName>
        <fullName evidence="3">Methylthioribose-1-phosphate isomerase</fullName>
        <shortName evidence="3">M1Pi</shortName>
        <shortName evidence="3">MTR-1-P isomerase</shortName>
        <ecNumber evidence="3">5.3.1.23</ecNumber>
    </recommendedName>
    <alternativeName>
        <fullName evidence="3">S-methyl-5-thioribose-1-phosphate isomerase</fullName>
    </alternativeName>
</protein>
<feature type="active site" description="Proton donor" evidence="3">
    <location>
        <position position="247"/>
    </location>
</feature>
<sequence>MTLVTDAPRDIRTVRAAAAGGLHAVAAPGLPPSVEWTGDAVRVIDQRRLPGELVLRDLRTVEDVVDAIATLAVRGANVIGTTGAFGVVLGLRAGRPLDEVAALVARTRPTAVNLQVAVDVVAAAARAGRDPLAAALGLLEADREQCRRIGEAGRVELAGRTRLLTHCNTGRLATTGIGTALGIVHAKAQAGEDVHVLATETRPLRQGARLTAWELQRSGVDVQVLPDGAAAAALLGGLVDAVVVGADRIAANGDTANKVGTLGLALAARHAGVPFYVAATLNAVDLGLRDGGAIPIETRAASEVLDRPGDLDVPVWNPAFDVTPGALVTGIVTEAGVLRPPFTTSLAAAVLAGGPTPEELV</sequence>
<comment type="catalytic activity">
    <reaction evidence="2 3">
        <text>5-(methylsulfanyl)-alpha-D-ribose 1-phosphate = 5-(methylsulfanyl)-D-ribulose 1-phosphate</text>
        <dbReference type="Rhea" id="RHEA:19989"/>
        <dbReference type="ChEBI" id="CHEBI:58533"/>
        <dbReference type="ChEBI" id="CHEBI:58548"/>
        <dbReference type="EC" id="5.3.1.23"/>
    </reaction>
</comment>
<keyword evidence="3" id="KW-0028">Amino-acid biosynthesis</keyword>
<dbReference type="HAMAP" id="MF_01678">
    <property type="entry name" value="Salvage_MtnA"/>
    <property type="match status" value="1"/>
</dbReference>
<evidence type="ECO:0000256" key="1">
    <source>
        <dbReference type="ARBA" id="ARBA00023235"/>
    </source>
</evidence>
<dbReference type="InterPro" id="IPR037171">
    <property type="entry name" value="NagB/RpiA_transferase-like"/>
</dbReference>
<evidence type="ECO:0000256" key="3">
    <source>
        <dbReference type="HAMAP-Rule" id="MF_01678"/>
    </source>
</evidence>
<feature type="binding site" evidence="3">
    <location>
        <begin position="257"/>
        <end position="258"/>
    </location>
    <ligand>
        <name>substrate</name>
    </ligand>
</feature>
<keyword evidence="5" id="KW-1185">Reference proteome</keyword>
<dbReference type="AlphaFoldDB" id="A0A512PG01"/>
<comment type="pathway">
    <text evidence="3">Amino-acid biosynthesis; L-methionine biosynthesis via salvage pathway; L-methionine from S-methyl-5-thio-alpha-D-ribose 1-phosphate: step 1/6.</text>
</comment>
<dbReference type="Gene3D" id="1.20.120.420">
    <property type="entry name" value="translation initiation factor eif-2b, domain 1"/>
    <property type="match status" value="1"/>
</dbReference>
<dbReference type="PANTHER" id="PTHR43475:SF1">
    <property type="entry name" value="METHYLTHIORIBOSE-1-PHOSPHATE ISOMERASE"/>
    <property type="match status" value="1"/>
</dbReference>
<dbReference type="SUPFAM" id="SSF100950">
    <property type="entry name" value="NagB/RpiA/CoA transferase-like"/>
    <property type="match status" value="1"/>
</dbReference>
<dbReference type="Pfam" id="PF01008">
    <property type="entry name" value="IF-2B"/>
    <property type="match status" value="1"/>
</dbReference>
<dbReference type="InterPro" id="IPR011559">
    <property type="entry name" value="Initiation_fac_2B_a/b/d"/>
</dbReference>
<feature type="site" description="Transition state stabilizer" evidence="3">
    <location>
        <position position="167"/>
    </location>
</feature>
<organism evidence="4 5">
    <name type="scientific">Cellulomonas soli</name>
    <dbReference type="NCBI Taxonomy" id="931535"/>
    <lineage>
        <taxon>Bacteria</taxon>
        <taxon>Bacillati</taxon>
        <taxon>Actinomycetota</taxon>
        <taxon>Actinomycetes</taxon>
        <taxon>Micrococcales</taxon>
        <taxon>Cellulomonadaceae</taxon>
        <taxon>Cellulomonas</taxon>
    </lineage>
</organism>
<dbReference type="GO" id="GO:0019509">
    <property type="term" value="P:L-methionine salvage from methylthioadenosine"/>
    <property type="evidence" value="ECO:0007669"/>
    <property type="project" value="UniProtKB-UniRule"/>
</dbReference>
<dbReference type="InterPro" id="IPR000649">
    <property type="entry name" value="IF-2B-related"/>
</dbReference>
<feature type="binding site" evidence="3">
    <location>
        <begin position="74"/>
        <end position="76"/>
    </location>
    <ligand>
        <name>substrate</name>
    </ligand>
</feature>
<keyword evidence="3" id="KW-0486">Methionine biosynthesis</keyword>
<dbReference type="PANTHER" id="PTHR43475">
    <property type="entry name" value="METHYLTHIORIBOSE-1-PHOSPHATE ISOMERASE"/>
    <property type="match status" value="1"/>
</dbReference>
<comment type="caution">
    <text evidence="4">The sequence shown here is derived from an EMBL/GenBank/DDBJ whole genome shotgun (WGS) entry which is preliminary data.</text>
</comment>
<comment type="function">
    <text evidence="3">Catalyzes the interconversion of methylthioribose-1-phosphate (MTR-1-P) into methylthioribulose-1-phosphate (MTRu-1-P).</text>
</comment>
<feature type="binding site" evidence="3">
    <location>
        <position position="206"/>
    </location>
    <ligand>
        <name>substrate</name>
    </ligand>
</feature>
<dbReference type="Proteomes" id="UP000321798">
    <property type="component" value="Unassembled WGS sequence"/>
</dbReference>
<accession>A0A512PG01</accession>
<comment type="similarity">
    <text evidence="3">Belongs to the EIF-2B alpha/beta/delta subunits family. MtnA subfamily.</text>
</comment>